<dbReference type="InterPro" id="IPR053191">
    <property type="entry name" value="DcsG_Biosynth_Enzyme"/>
</dbReference>
<dbReference type="PANTHER" id="PTHR39217">
    <property type="match status" value="1"/>
</dbReference>
<gene>
    <name evidence="1" type="ORF">DGYR_LOCUS7994</name>
</gene>
<dbReference type="Proteomes" id="UP000549394">
    <property type="component" value="Unassembled WGS sequence"/>
</dbReference>
<keyword evidence="2" id="KW-1185">Reference proteome</keyword>
<dbReference type="EMBL" id="CAJFCJ010000011">
    <property type="protein sequence ID" value="CAD5119807.1"/>
    <property type="molecule type" value="Genomic_DNA"/>
</dbReference>
<proteinExistence type="predicted"/>
<name>A0A7I8VV04_9ANNE</name>
<reference evidence="1 2" key="1">
    <citation type="submission" date="2020-08" db="EMBL/GenBank/DDBJ databases">
        <authorList>
            <person name="Hejnol A."/>
        </authorList>
    </citation>
    <scope>NUCLEOTIDE SEQUENCE [LARGE SCALE GENOMIC DNA]</scope>
</reference>
<dbReference type="SUPFAM" id="SSF56059">
    <property type="entry name" value="Glutathione synthetase ATP-binding domain-like"/>
    <property type="match status" value="1"/>
</dbReference>
<sequence length="286" mass="33409">MKIAIATHYEVPEICDLDIQKDDLLAEYLRSKGYEVDGKVWNSNTCWEEYCAVIVRTTWDYFVQPKEFKEWLTKLNSLNIKLFNPYQILLWNMEKTYLDDLIRNGIPIVPTIFFRNLKDATEEALLKTGWKKMIFKPILGGSSHNVEKFDLEEGVERGLKICEKILQSCSMMIQPFVENLQDQGETSLIYFDKVYSHSVRKTPLEDFRLFDMTNIKIERITPPDEFRLLGDRIVNWVRGDLPYARIDLVVYEGKAVVMELELLEPTLFLDKSSAAKFGEAVLKQLQ</sequence>
<dbReference type="AlphaFoldDB" id="A0A7I8VV04"/>
<accession>A0A7I8VV04</accession>
<dbReference type="OrthoDB" id="406765at2759"/>
<dbReference type="PANTHER" id="PTHR39217:SF1">
    <property type="entry name" value="GLUTATHIONE SYNTHETASE"/>
    <property type="match status" value="1"/>
</dbReference>
<comment type="caution">
    <text evidence="1">The sequence shown here is derived from an EMBL/GenBank/DDBJ whole genome shotgun (WGS) entry which is preliminary data.</text>
</comment>
<organism evidence="1 2">
    <name type="scientific">Dimorphilus gyrociliatus</name>
    <dbReference type="NCBI Taxonomy" id="2664684"/>
    <lineage>
        <taxon>Eukaryota</taxon>
        <taxon>Metazoa</taxon>
        <taxon>Spiralia</taxon>
        <taxon>Lophotrochozoa</taxon>
        <taxon>Annelida</taxon>
        <taxon>Polychaeta</taxon>
        <taxon>Polychaeta incertae sedis</taxon>
        <taxon>Dinophilidae</taxon>
        <taxon>Dimorphilus</taxon>
    </lineage>
</organism>
<protein>
    <submittedName>
        <fullName evidence="1">DgyrCDS8391</fullName>
    </submittedName>
</protein>
<evidence type="ECO:0000313" key="1">
    <source>
        <dbReference type="EMBL" id="CAD5119807.1"/>
    </source>
</evidence>
<evidence type="ECO:0000313" key="2">
    <source>
        <dbReference type="Proteomes" id="UP000549394"/>
    </source>
</evidence>